<feature type="compositionally biased region" description="Basic and acidic residues" evidence="1">
    <location>
        <begin position="53"/>
        <end position="63"/>
    </location>
</feature>
<feature type="compositionally biased region" description="Gly residues" evidence="1">
    <location>
        <begin position="302"/>
        <end position="324"/>
    </location>
</feature>
<feature type="compositionally biased region" description="Basic residues" evidence="1">
    <location>
        <begin position="205"/>
        <end position="216"/>
    </location>
</feature>
<reference evidence="2 3" key="1">
    <citation type="journal article" date="2020" name="ISME J.">
        <title>Uncovering the hidden diversity of litter-decomposition mechanisms in mushroom-forming fungi.</title>
        <authorList>
            <person name="Floudas D."/>
            <person name="Bentzer J."/>
            <person name="Ahren D."/>
            <person name="Johansson T."/>
            <person name="Persson P."/>
            <person name="Tunlid A."/>
        </authorList>
    </citation>
    <scope>NUCLEOTIDE SEQUENCE [LARGE SCALE GENOMIC DNA]</scope>
    <source>
        <strain evidence="2 3">CBS 661.87</strain>
    </source>
</reference>
<proteinExistence type="predicted"/>
<evidence type="ECO:0000313" key="3">
    <source>
        <dbReference type="Proteomes" id="UP000565441"/>
    </source>
</evidence>
<evidence type="ECO:0000256" key="1">
    <source>
        <dbReference type="SAM" id="MobiDB-lite"/>
    </source>
</evidence>
<feature type="compositionally biased region" description="Low complexity" evidence="1">
    <location>
        <begin position="143"/>
        <end position="156"/>
    </location>
</feature>
<comment type="caution">
    <text evidence="2">The sequence shown here is derived from an EMBL/GenBank/DDBJ whole genome shotgun (WGS) entry which is preliminary data.</text>
</comment>
<keyword evidence="3" id="KW-1185">Reference proteome</keyword>
<organism evidence="2 3">
    <name type="scientific">Tricholomella constricta</name>
    <dbReference type="NCBI Taxonomy" id="117010"/>
    <lineage>
        <taxon>Eukaryota</taxon>
        <taxon>Fungi</taxon>
        <taxon>Dikarya</taxon>
        <taxon>Basidiomycota</taxon>
        <taxon>Agaricomycotina</taxon>
        <taxon>Agaricomycetes</taxon>
        <taxon>Agaricomycetidae</taxon>
        <taxon>Agaricales</taxon>
        <taxon>Tricholomatineae</taxon>
        <taxon>Lyophyllaceae</taxon>
        <taxon>Tricholomella</taxon>
    </lineage>
</organism>
<feature type="region of interest" description="Disordered" evidence="1">
    <location>
        <begin position="1"/>
        <end position="89"/>
    </location>
</feature>
<feature type="compositionally biased region" description="Basic and acidic residues" evidence="1">
    <location>
        <begin position="291"/>
        <end position="301"/>
    </location>
</feature>
<feature type="compositionally biased region" description="Acidic residues" evidence="1">
    <location>
        <begin position="1"/>
        <end position="10"/>
    </location>
</feature>
<gene>
    <name evidence="2" type="ORF">D9615_010244</name>
</gene>
<dbReference type="OrthoDB" id="1898716at2759"/>
<sequence>MSSHDGEEDTPGPSDFSGNPSGAKMEDVGEGEEDDVDEEPVDVVIPSIRGAKRRGDGELKQSRSNDLMNTDHPTIAQPRLRASSDVLSSPSAAFASITAVDVDVPAPPPSATPASHLKRPLGPMHPQQSKKPRLEIVPSPGLAHSHSSSDDPMPSAGSPVSGSRSGQYSHNSDVLSRNYGVSGYNMPHQSTHGHPHSFSSASHQNHQRHQHPHLKPTSHPLPVLEVPATAAAAMSFPHVKQQARVSLALRSSSSSGAAASFGLDWPVHVPPAVSGPGGDMPPSKPGSRSGSGREGDRERDGGSAGSGASAGPGGIGPGGGGGNGTDWLDFLSGANNGAATG</sequence>
<dbReference type="EMBL" id="JAACJP010000055">
    <property type="protein sequence ID" value="KAF5369635.1"/>
    <property type="molecule type" value="Genomic_DNA"/>
</dbReference>
<evidence type="ECO:0000313" key="2">
    <source>
        <dbReference type="EMBL" id="KAF5369635.1"/>
    </source>
</evidence>
<dbReference type="Proteomes" id="UP000565441">
    <property type="component" value="Unassembled WGS sequence"/>
</dbReference>
<name>A0A8H5LTP0_9AGAR</name>
<feature type="compositionally biased region" description="Polar residues" evidence="1">
    <location>
        <begin position="158"/>
        <end position="175"/>
    </location>
</feature>
<feature type="region of interest" description="Disordered" evidence="1">
    <location>
        <begin position="270"/>
        <end position="341"/>
    </location>
</feature>
<feature type="compositionally biased region" description="Acidic residues" evidence="1">
    <location>
        <begin position="28"/>
        <end position="41"/>
    </location>
</feature>
<feature type="compositionally biased region" description="Polar residues" evidence="1">
    <location>
        <begin position="187"/>
        <end position="204"/>
    </location>
</feature>
<dbReference type="AlphaFoldDB" id="A0A8H5LTP0"/>
<protein>
    <submittedName>
        <fullName evidence="2">Uncharacterized protein</fullName>
    </submittedName>
</protein>
<accession>A0A8H5LTP0</accession>
<feature type="region of interest" description="Disordered" evidence="1">
    <location>
        <begin position="102"/>
        <end position="221"/>
    </location>
</feature>